<evidence type="ECO:0008006" key="3">
    <source>
        <dbReference type="Google" id="ProtNLM"/>
    </source>
</evidence>
<dbReference type="InterPro" id="IPR023614">
    <property type="entry name" value="Porin_dom_sf"/>
</dbReference>
<evidence type="ECO:0000313" key="1">
    <source>
        <dbReference type="EMBL" id="MDR6302058.1"/>
    </source>
</evidence>
<dbReference type="Gene3D" id="2.40.160.10">
    <property type="entry name" value="Porin"/>
    <property type="match status" value="1"/>
</dbReference>
<protein>
    <recommendedName>
        <fullName evidence="3">Phosphate-selective porin O and P</fullName>
    </recommendedName>
</protein>
<organism evidence="1 2">
    <name type="scientific">Mesonia maritima</name>
    <dbReference type="NCBI Taxonomy" id="1793873"/>
    <lineage>
        <taxon>Bacteria</taxon>
        <taxon>Pseudomonadati</taxon>
        <taxon>Bacteroidota</taxon>
        <taxon>Flavobacteriia</taxon>
        <taxon>Flavobacteriales</taxon>
        <taxon>Flavobacteriaceae</taxon>
        <taxon>Mesonia</taxon>
    </lineage>
</organism>
<sequence length="437" mass="49453">MKSIKIIAFFILLSLPAICTSQIYLDKYNFGEGLHFSGENGYSIQLEGYAQPYVETKRYLGNYDSEIYKRFRMRRLRLSLSGNSENEKLSYRLKVDLSGTPEIDIEGEDDAGTFLLDAYLEYDLTDDISLTFGQRSTATDNRELRMSSQTLQLVERSRVTSAFSTIREFGLFADGTFRIPGGSYLKPTLTLTNGDGLNVFQKDRGGLKYGGRLDFLPFGLFTYFGQFRQVDMVRELTPKLVVGVNYSYNDGMSSRRGRESGSVLYLNDDGDEALPDYTKFGIDFLFKYKGFSMLGEFVKSTATVGNDITQRVRNDGSTSTSFLVNGIQDVENYVKGRMMLGEGYNIQAGYLFKNLISVDARYTHLEADTYSFLNNGTFYNRPNYYTFGISKYLDRNYGAKIQTSFTYVDAAPGSNDFNGDPINGNEWIARLIFSIGF</sequence>
<dbReference type="RefSeq" id="WP_309730229.1">
    <property type="nucleotide sequence ID" value="NZ_JAVDQA010000010.1"/>
</dbReference>
<name>A0ABU1K8Y5_9FLAO</name>
<dbReference type="Proteomes" id="UP001257659">
    <property type="component" value="Unassembled WGS sequence"/>
</dbReference>
<reference evidence="1 2" key="1">
    <citation type="submission" date="2023-07" db="EMBL/GenBank/DDBJ databases">
        <title>Genomic Encyclopedia of Type Strains, Phase IV (KMG-IV): sequencing the most valuable type-strain genomes for metagenomic binning, comparative biology and taxonomic classification.</title>
        <authorList>
            <person name="Goeker M."/>
        </authorList>
    </citation>
    <scope>NUCLEOTIDE SEQUENCE [LARGE SCALE GENOMIC DNA]</scope>
    <source>
        <strain evidence="1 2">DSM 102814</strain>
    </source>
</reference>
<keyword evidence="2" id="KW-1185">Reference proteome</keyword>
<proteinExistence type="predicted"/>
<accession>A0ABU1K8Y5</accession>
<comment type="caution">
    <text evidence="1">The sequence shown here is derived from an EMBL/GenBank/DDBJ whole genome shotgun (WGS) entry which is preliminary data.</text>
</comment>
<evidence type="ECO:0000313" key="2">
    <source>
        <dbReference type="Proteomes" id="UP001257659"/>
    </source>
</evidence>
<dbReference type="EMBL" id="JAVDQA010000010">
    <property type="protein sequence ID" value="MDR6302058.1"/>
    <property type="molecule type" value="Genomic_DNA"/>
</dbReference>
<gene>
    <name evidence="1" type="ORF">GGR31_002735</name>
</gene>